<name>A0A497ZMG8_9RHOB</name>
<dbReference type="AlphaFoldDB" id="A0A497ZMG8"/>
<dbReference type="PANTHER" id="PTHR47829">
    <property type="entry name" value="HYDROLASE, PUTATIVE (AFU_ORTHOLOGUE AFUA_1G12880)-RELATED"/>
    <property type="match status" value="1"/>
</dbReference>
<dbReference type="InterPro" id="IPR052898">
    <property type="entry name" value="ACAD10-like"/>
</dbReference>
<dbReference type="GO" id="GO:0016301">
    <property type="term" value="F:kinase activity"/>
    <property type="evidence" value="ECO:0007669"/>
    <property type="project" value="UniProtKB-KW"/>
</dbReference>
<evidence type="ECO:0000313" key="3">
    <source>
        <dbReference type="Proteomes" id="UP000271700"/>
    </source>
</evidence>
<dbReference type="InterPro" id="IPR041726">
    <property type="entry name" value="ACAD10_11_N"/>
</dbReference>
<dbReference type="SUPFAM" id="SSF56112">
    <property type="entry name" value="Protein kinase-like (PK-like)"/>
    <property type="match status" value="1"/>
</dbReference>
<dbReference type="EMBL" id="RCCT01000001">
    <property type="protein sequence ID" value="RLK10599.1"/>
    <property type="molecule type" value="Genomic_DNA"/>
</dbReference>
<accession>A0A497ZMG8</accession>
<evidence type="ECO:0000313" key="2">
    <source>
        <dbReference type="EMBL" id="RLK10599.1"/>
    </source>
</evidence>
<feature type="domain" description="Aminoglycoside phosphotransferase" evidence="1">
    <location>
        <begin position="30"/>
        <end position="251"/>
    </location>
</feature>
<proteinExistence type="predicted"/>
<keyword evidence="2" id="KW-0418">Kinase</keyword>
<keyword evidence="2" id="KW-0808">Transferase</keyword>
<dbReference type="RefSeq" id="WP_010440132.1">
    <property type="nucleotide sequence ID" value="NZ_AEYW01000006.1"/>
</dbReference>
<evidence type="ECO:0000259" key="1">
    <source>
        <dbReference type="Pfam" id="PF01636"/>
    </source>
</evidence>
<dbReference type="InterPro" id="IPR002575">
    <property type="entry name" value="Aminoglycoside_PTrfase"/>
</dbReference>
<dbReference type="InterPro" id="IPR011009">
    <property type="entry name" value="Kinase-like_dom_sf"/>
</dbReference>
<organism evidence="2 3">
    <name type="scientific">Ruegeria conchae</name>
    <dbReference type="NCBI Taxonomy" id="981384"/>
    <lineage>
        <taxon>Bacteria</taxon>
        <taxon>Pseudomonadati</taxon>
        <taxon>Pseudomonadota</taxon>
        <taxon>Alphaproteobacteria</taxon>
        <taxon>Rhodobacterales</taxon>
        <taxon>Roseobacteraceae</taxon>
        <taxon>Ruegeria</taxon>
    </lineage>
</organism>
<dbReference type="CDD" id="cd05154">
    <property type="entry name" value="ACAD10_11_N-like"/>
    <property type="match status" value="1"/>
</dbReference>
<dbReference type="Gene3D" id="3.90.1200.10">
    <property type="match status" value="1"/>
</dbReference>
<gene>
    <name evidence="2" type="ORF">CLV75_0576</name>
</gene>
<dbReference type="Proteomes" id="UP000271700">
    <property type="component" value="Unassembled WGS sequence"/>
</dbReference>
<dbReference type="Gene3D" id="3.30.200.20">
    <property type="entry name" value="Phosphorylase Kinase, domain 1"/>
    <property type="match status" value="1"/>
</dbReference>
<protein>
    <submittedName>
        <fullName evidence="2">Aminoglycoside phosphotransferase (APT) family kinase protein</fullName>
    </submittedName>
</protein>
<comment type="caution">
    <text evidence="2">The sequence shown here is derived from an EMBL/GenBank/DDBJ whole genome shotgun (WGS) entry which is preliminary data.</text>
</comment>
<keyword evidence="3" id="KW-1185">Reference proteome</keyword>
<dbReference type="OrthoDB" id="3806873at2"/>
<dbReference type="PANTHER" id="PTHR47829:SF3">
    <property type="entry name" value="AMINOGLYCOSIDE PHOSPHOTRANSFERASE DOMAIN-CONTAINING PROTEIN"/>
    <property type="match status" value="1"/>
</dbReference>
<dbReference type="STRING" id="981384.GCA_000192475_03247"/>
<reference evidence="2 3" key="1">
    <citation type="submission" date="2018-10" db="EMBL/GenBank/DDBJ databases">
        <title>Genomic Encyclopedia of Archaeal and Bacterial Type Strains, Phase II (KMG-II): from individual species to whole genera.</title>
        <authorList>
            <person name="Goeker M."/>
        </authorList>
    </citation>
    <scope>NUCLEOTIDE SEQUENCE [LARGE SCALE GENOMIC DNA]</scope>
    <source>
        <strain evidence="2 3">DSM 29317</strain>
    </source>
</reference>
<sequence>MKETDSTLDINAVETYLNSHLDGFHGPLKATKFTVGQSNPTYLLSTPNEAYVLRRKPPGVLLKSAHAVDREFRVMSALAGSNVPVPKVHLLCEDDRVIGSAFYVMEYLQGRTFVDPVMKGEDNTTRTGVIDEMNRVLAELHMVDIDAVGLSDYGPPGNYFERQIARWTKQYRASETETIPDMNHLIAALEHQVPEDDNQRTLVHGDYRIDNLMFETNGTGCIGVLDWELSTIGHPYADLAAVIMQWQLPPGKEGRGLAGVDRENLGLPTDRAFVANYCARRGIPAIENFGFYLAFNFFRMAGILQGVYKRALDGNASDPKRAQAFGAYVPIFAQHGLSALRSEA</sequence>
<dbReference type="Pfam" id="PF01636">
    <property type="entry name" value="APH"/>
    <property type="match status" value="1"/>
</dbReference>